<evidence type="ECO:0000313" key="1">
    <source>
        <dbReference type="EMBL" id="KAG8194609.1"/>
    </source>
</evidence>
<name>A0AAV6VD35_9ARAC</name>
<evidence type="ECO:0000313" key="2">
    <source>
        <dbReference type="Proteomes" id="UP000827092"/>
    </source>
</evidence>
<accession>A0AAV6VD35</accession>
<protein>
    <submittedName>
        <fullName evidence="1">Uncharacterized protein</fullName>
    </submittedName>
</protein>
<keyword evidence="2" id="KW-1185">Reference proteome</keyword>
<dbReference type="Proteomes" id="UP000827092">
    <property type="component" value="Unassembled WGS sequence"/>
</dbReference>
<proteinExistence type="predicted"/>
<reference evidence="1 2" key="1">
    <citation type="journal article" date="2022" name="Nat. Ecol. Evol.">
        <title>A masculinizing supergene underlies an exaggerated male reproductive morph in a spider.</title>
        <authorList>
            <person name="Hendrickx F."/>
            <person name="De Corte Z."/>
            <person name="Sonet G."/>
            <person name="Van Belleghem S.M."/>
            <person name="Kostlbacher S."/>
            <person name="Vangestel C."/>
        </authorList>
    </citation>
    <scope>NUCLEOTIDE SEQUENCE [LARGE SCALE GENOMIC DNA]</scope>
    <source>
        <strain evidence="1">W744_W776</strain>
    </source>
</reference>
<organism evidence="1 2">
    <name type="scientific">Oedothorax gibbosus</name>
    <dbReference type="NCBI Taxonomy" id="931172"/>
    <lineage>
        <taxon>Eukaryota</taxon>
        <taxon>Metazoa</taxon>
        <taxon>Ecdysozoa</taxon>
        <taxon>Arthropoda</taxon>
        <taxon>Chelicerata</taxon>
        <taxon>Arachnida</taxon>
        <taxon>Araneae</taxon>
        <taxon>Araneomorphae</taxon>
        <taxon>Entelegynae</taxon>
        <taxon>Araneoidea</taxon>
        <taxon>Linyphiidae</taxon>
        <taxon>Erigoninae</taxon>
        <taxon>Oedothorax</taxon>
    </lineage>
</organism>
<dbReference type="AlphaFoldDB" id="A0AAV6VD35"/>
<comment type="caution">
    <text evidence="1">The sequence shown here is derived from an EMBL/GenBank/DDBJ whole genome shotgun (WGS) entry which is preliminary data.</text>
</comment>
<gene>
    <name evidence="1" type="ORF">JTE90_013344</name>
</gene>
<sequence>MPKIWEHVKERTSIMTRCDGKEHRKRVNRPCKKAPAAKAPVVRLRASAIQPSKMKGKGLFLYNECIHLEWRFDEREILLWGSSEKHGVPIDGMVAFLLHPNEPLG</sequence>
<dbReference type="EMBL" id="JAFNEN010000102">
    <property type="protein sequence ID" value="KAG8194609.1"/>
    <property type="molecule type" value="Genomic_DNA"/>
</dbReference>